<keyword evidence="4" id="KW-1185">Reference proteome</keyword>
<dbReference type="InterPro" id="IPR025948">
    <property type="entry name" value="HTH-like_dom"/>
</dbReference>
<dbReference type="InterPro" id="IPR012337">
    <property type="entry name" value="RNaseH-like_sf"/>
</dbReference>
<feature type="domain" description="Integrase catalytic" evidence="2">
    <location>
        <begin position="276"/>
        <end position="440"/>
    </location>
</feature>
<evidence type="ECO:0000256" key="1">
    <source>
        <dbReference type="ARBA" id="ARBA00002286"/>
    </source>
</evidence>
<evidence type="ECO:0000313" key="3">
    <source>
        <dbReference type="EMBL" id="MBL4953536.1"/>
    </source>
</evidence>
<dbReference type="Gene3D" id="3.30.420.10">
    <property type="entry name" value="Ribonuclease H-like superfamily/Ribonuclease H"/>
    <property type="match status" value="1"/>
</dbReference>
<dbReference type="Pfam" id="PF20310">
    <property type="entry name" value="HTH_Tnp_2"/>
    <property type="match status" value="1"/>
</dbReference>
<dbReference type="PANTHER" id="PTHR46889:SF5">
    <property type="entry name" value="INTEGRASE PROTEIN"/>
    <property type="match status" value="1"/>
</dbReference>
<evidence type="ECO:0000313" key="4">
    <source>
        <dbReference type="Proteomes" id="UP000623967"/>
    </source>
</evidence>
<sequence>MSKITFSIKEINTLQKNPNVHRVSDRSITYTDDFKNRFMDEYLAGKLPRQIFAENGFDVDVIGIKRIEQSACRWKKAYEKNGLIGLTDTRKNASGRPLKRELTPSEVIERQKARIELLEGQVELLKKLETTERRLLNSSENLNPNNAYQLIQETIEQNGFKGMTKYLCELLEVSRSGYYSYLKAASFREAKEKLDLEAKEIILKAFDRRGYKKGSRSIKMILENEFNILFSRKKIQRIMRKYGIVCPHRKPNPYKRIAKATKEHQVVPNKLNREFKQGVPGKVLLTDITYLPYNGNSMAYLSTIKDASTNELLAYHVSDRITLDIATKTIHKLMKNKKITLHKDAFIHSDQGSHYTSPRYQKLLKKYGLGQSMSRRGNCWDNAPQESFFGHLKDEVDYQSCKSLKELKAKINHYMVYYNNYRYQWNLKKMTPIQYRNHLLVA</sequence>
<dbReference type="InterPro" id="IPR036397">
    <property type="entry name" value="RNaseH_sf"/>
</dbReference>
<dbReference type="Pfam" id="PF00665">
    <property type="entry name" value="rve"/>
    <property type="match status" value="1"/>
</dbReference>
<dbReference type="InterPro" id="IPR050900">
    <property type="entry name" value="Transposase_IS3/IS150/IS904"/>
</dbReference>
<dbReference type="InterPro" id="IPR001584">
    <property type="entry name" value="Integrase_cat-core"/>
</dbReference>
<organism evidence="3 4">
    <name type="scientific">Neobacillus paridis</name>
    <dbReference type="NCBI Taxonomy" id="2803862"/>
    <lineage>
        <taxon>Bacteria</taxon>
        <taxon>Bacillati</taxon>
        <taxon>Bacillota</taxon>
        <taxon>Bacilli</taxon>
        <taxon>Bacillales</taxon>
        <taxon>Bacillaceae</taxon>
        <taxon>Neobacillus</taxon>
    </lineage>
</organism>
<protein>
    <submittedName>
        <fullName evidence="3">IS3 family transposase</fullName>
    </submittedName>
</protein>
<accession>A0ABS1TQD1</accession>
<dbReference type="RefSeq" id="WP_202654807.1">
    <property type="nucleotide sequence ID" value="NZ_JAESWB010000224.1"/>
</dbReference>
<dbReference type="InterPro" id="IPR046929">
    <property type="entry name" value="HTH_Tnp"/>
</dbReference>
<dbReference type="NCBIfam" id="NF033516">
    <property type="entry name" value="transpos_IS3"/>
    <property type="match status" value="1"/>
</dbReference>
<dbReference type="InterPro" id="IPR048020">
    <property type="entry name" value="Transpos_IS3"/>
</dbReference>
<evidence type="ECO:0000259" key="2">
    <source>
        <dbReference type="PROSITE" id="PS50994"/>
    </source>
</evidence>
<comment type="caution">
    <text evidence="3">The sequence shown here is derived from an EMBL/GenBank/DDBJ whole genome shotgun (WGS) entry which is preliminary data.</text>
</comment>
<dbReference type="EMBL" id="JAESWB010000224">
    <property type="protein sequence ID" value="MBL4953536.1"/>
    <property type="molecule type" value="Genomic_DNA"/>
</dbReference>
<dbReference type="Proteomes" id="UP000623967">
    <property type="component" value="Unassembled WGS sequence"/>
</dbReference>
<dbReference type="Pfam" id="PF13333">
    <property type="entry name" value="rve_2"/>
    <property type="match status" value="1"/>
</dbReference>
<proteinExistence type="predicted"/>
<reference evidence="3 4" key="1">
    <citation type="submission" date="2021-01" db="EMBL/GenBank/DDBJ databases">
        <title>Genome public.</title>
        <authorList>
            <person name="Liu C."/>
            <person name="Sun Q."/>
        </authorList>
    </citation>
    <scope>NUCLEOTIDE SEQUENCE [LARGE SCALE GENOMIC DNA]</scope>
    <source>
        <strain evidence="3 4">YIM B02564</strain>
    </source>
</reference>
<dbReference type="PANTHER" id="PTHR46889">
    <property type="entry name" value="TRANSPOSASE INSF FOR INSERTION SEQUENCE IS3B-RELATED"/>
    <property type="match status" value="1"/>
</dbReference>
<gene>
    <name evidence="3" type="ORF">JK635_15195</name>
</gene>
<dbReference type="SUPFAM" id="SSF53098">
    <property type="entry name" value="Ribonuclease H-like"/>
    <property type="match status" value="1"/>
</dbReference>
<dbReference type="Pfam" id="PF13276">
    <property type="entry name" value="HTH_21"/>
    <property type="match status" value="1"/>
</dbReference>
<comment type="function">
    <text evidence="1">Involved in the transposition of the insertion sequence.</text>
</comment>
<dbReference type="PROSITE" id="PS50994">
    <property type="entry name" value="INTEGRASE"/>
    <property type="match status" value="1"/>
</dbReference>
<name>A0ABS1TQD1_9BACI</name>